<comment type="similarity">
    <text evidence="1">Belongs to the ParA family.</text>
</comment>
<dbReference type="FunFam" id="3.40.50.300:FF:000285">
    <property type="entry name" value="Sporulation initiation inhibitor Soj"/>
    <property type="match status" value="1"/>
</dbReference>
<evidence type="ECO:0000256" key="4">
    <source>
        <dbReference type="ARBA" id="ARBA00071824"/>
    </source>
</evidence>
<dbReference type="CDD" id="cd02042">
    <property type="entry name" value="ParAB_family"/>
    <property type="match status" value="1"/>
</dbReference>
<evidence type="ECO:0000256" key="2">
    <source>
        <dbReference type="ARBA" id="ARBA00049360"/>
    </source>
</evidence>
<dbReference type="Gene3D" id="3.40.50.300">
    <property type="entry name" value="P-loop containing nucleotide triphosphate hydrolases"/>
    <property type="match status" value="1"/>
</dbReference>
<evidence type="ECO:0000313" key="6">
    <source>
        <dbReference type="EMBL" id="QXF68968.1"/>
    </source>
</evidence>
<organism evidence="6">
    <name type="scientific">Enterococcus thailandicus</name>
    <dbReference type="NCBI Taxonomy" id="417368"/>
    <lineage>
        <taxon>Bacteria</taxon>
        <taxon>Bacillati</taxon>
        <taxon>Bacillota</taxon>
        <taxon>Bacilli</taxon>
        <taxon>Lactobacillales</taxon>
        <taxon>Enterococcaceae</taxon>
        <taxon>Enterococcus</taxon>
    </lineage>
</organism>
<name>A0A8F4SKK9_ENTTH</name>
<evidence type="ECO:0000259" key="5">
    <source>
        <dbReference type="Pfam" id="PF13614"/>
    </source>
</evidence>
<gene>
    <name evidence="6" type="primary">parA</name>
</gene>
<comment type="subunit">
    <text evidence="3">Dimerizes in the presence of ATP but not ADP; ATP-binding is required for double-stranded (ds)DNA-binding. Interacts with DnaA.</text>
</comment>
<proteinExistence type="inferred from homology"/>
<dbReference type="PANTHER" id="PTHR13696:SF99">
    <property type="entry name" value="COBYRINIC ACID AC-DIAMIDE SYNTHASE"/>
    <property type="match status" value="1"/>
</dbReference>
<reference evidence="6" key="1">
    <citation type="journal article" date="2020" name="Microorganisms">
        <title>Detection of Oxazolidinone Resistance Genes and Characterization of Genetic Environments in Enterococci of Swine Origin, Italy.</title>
        <authorList>
            <person name="Fioriti S."/>
            <person name="Morroni G."/>
            <person name="Coccitto S.N."/>
            <person name="Brenciani A."/>
            <person name="Antonelli A."/>
            <person name="Di Pilato V."/>
            <person name="Baccani I."/>
            <person name="Pollini S."/>
            <person name="Cucco L."/>
            <person name="Morelli A."/>
            <person name="Paniccia M."/>
            <person name="Magistrali C.F."/>
            <person name="Rossolini G.M."/>
            <person name="Giovanetti E."/>
        </authorList>
    </citation>
    <scope>NUCLEOTIDE SEQUENCE</scope>
    <source>
        <strain evidence="6">S155</strain>
    </source>
</reference>
<dbReference type="Pfam" id="PF13614">
    <property type="entry name" value="AAA_31"/>
    <property type="match status" value="1"/>
</dbReference>
<dbReference type="AlphaFoldDB" id="A0A8F4SKK9"/>
<sequence length="261" mass="28924">MARIISVANQKGGVSKTTTAVNFGANLKFNFGKRVLLVDIDPQGNLTDNLGFDIDGSNQPTIYEVLKDEYSISETILDYKGIDLVPADIALSSAEREFTQVGSEHRLKRVLQSIKENYDYIIIDCPPSLGMLTVNAFTVSDEIIIPVEAAYFSLKGLIKLSETIASVKEYTNDKLTIRGVLFTKYNKRFNISKEMKTTAGEISNVIGAEIFETFIRRTTIVDEAQAAGSDLINFQKASTAEDDYKAFTEEYLKKVGDLNGK</sequence>
<dbReference type="PANTHER" id="PTHR13696">
    <property type="entry name" value="P-LOOP CONTAINING NUCLEOSIDE TRIPHOSPHATE HYDROLASE"/>
    <property type="match status" value="1"/>
</dbReference>
<evidence type="ECO:0000256" key="1">
    <source>
        <dbReference type="ARBA" id="ARBA00006976"/>
    </source>
</evidence>
<comment type="catalytic activity">
    <reaction evidence="2">
        <text>ATP + H2O = ADP + phosphate + H(+)</text>
        <dbReference type="Rhea" id="RHEA:13065"/>
        <dbReference type="ChEBI" id="CHEBI:15377"/>
        <dbReference type="ChEBI" id="CHEBI:15378"/>
        <dbReference type="ChEBI" id="CHEBI:30616"/>
        <dbReference type="ChEBI" id="CHEBI:43474"/>
        <dbReference type="ChEBI" id="CHEBI:456216"/>
    </reaction>
</comment>
<dbReference type="SUPFAM" id="SSF52540">
    <property type="entry name" value="P-loop containing nucleoside triphosphate hydrolases"/>
    <property type="match status" value="1"/>
</dbReference>
<dbReference type="InterPro" id="IPR050678">
    <property type="entry name" value="DNA_Partitioning_ATPase"/>
</dbReference>
<evidence type="ECO:0000256" key="3">
    <source>
        <dbReference type="ARBA" id="ARBA00062323"/>
    </source>
</evidence>
<protein>
    <recommendedName>
        <fullName evidence="4">Sporulation initiation inhibitor protein Soj</fullName>
    </recommendedName>
</protein>
<feature type="domain" description="AAA" evidence="5">
    <location>
        <begin position="3"/>
        <end position="177"/>
    </location>
</feature>
<dbReference type="InterPro" id="IPR025669">
    <property type="entry name" value="AAA_dom"/>
</dbReference>
<dbReference type="InterPro" id="IPR027417">
    <property type="entry name" value="P-loop_NTPase"/>
</dbReference>
<dbReference type="EMBL" id="MT723949">
    <property type="protein sequence ID" value="QXF68968.1"/>
    <property type="molecule type" value="Genomic_DNA"/>
</dbReference>
<accession>A0A8F4SKK9</accession>
<dbReference type="PIRSF" id="PIRSF009320">
    <property type="entry name" value="Nuc_binding_HP_1000"/>
    <property type="match status" value="1"/>
</dbReference>